<protein>
    <submittedName>
        <fullName evidence="1">Uncharacterized protein</fullName>
    </submittedName>
</protein>
<sequence length="125" mass="14017">MQRFKASSLTTCTNMSSCDCNRFTKFKKMQRPLRIALSPPQHPTSYLVPSLPWVADSSLSLRPPRPSLPLLAHRAPLPSEHLQKIPINVLFFEIEDKVQKIYPSFSKRSSSTVVVGVESGSSAKY</sequence>
<proteinExistence type="predicted"/>
<organism evidence="1 2">
    <name type="scientific">Adiantum capillus-veneris</name>
    <name type="common">Maidenhair fern</name>
    <dbReference type="NCBI Taxonomy" id="13818"/>
    <lineage>
        <taxon>Eukaryota</taxon>
        <taxon>Viridiplantae</taxon>
        <taxon>Streptophyta</taxon>
        <taxon>Embryophyta</taxon>
        <taxon>Tracheophyta</taxon>
        <taxon>Polypodiopsida</taxon>
        <taxon>Polypodiidae</taxon>
        <taxon>Polypodiales</taxon>
        <taxon>Pteridineae</taxon>
        <taxon>Pteridaceae</taxon>
        <taxon>Vittarioideae</taxon>
        <taxon>Adiantum</taxon>
    </lineage>
</organism>
<comment type="caution">
    <text evidence="1">The sequence shown here is derived from an EMBL/GenBank/DDBJ whole genome shotgun (WGS) entry which is preliminary data.</text>
</comment>
<dbReference type="Proteomes" id="UP000886520">
    <property type="component" value="Chromosome 15"/>
</dbReference>
<accession>A0A9D4ZBK5</accession>
<gene>
    <name evidence="1" type="ORF">GOP47_0015834</name>
</gene>
<keyword evidence="2" id="KW-1185">Reference proteome</keyword>
<reference evidence="1" key="1">
    <citation type="submission" date="2021-01" db="EMBL/GenBank/DDBJ databases">
        <title>Adiantum capillus-veneris genome.</title>
        <authorList>
            <person name="Fang Y."/>
            <person name="Liao Q."/>
        </authorList>
    </citation>
    <scope>NUCLEOTIDE SEQUENCE</scope>
    <source>
        <strain evidence="1">H3</strain>
        <tissue evidence="1">Leaf</tissue>
    </source>
</reference>
<dbReference type="AlphaFoldDB" id="A0A9D4ZBK5"/>
<evidence type="ECO:0000313" key="2">
    <source>
        <dbReference type="Proteomes" id="UP000886520"/>
    </source>
</evidence>
<dbReference type="EMBL" id="JABFUD020000015">
    <property type="protein sequence ID" value="KAI5069533.1"/>
    <property type="molecule type" value="Genomic_DNA"/>
</dbReference>
<evidence type="ECO:0000313" key="1">
    <source>
        <dbReference type="EMBL" id="KAI5069533.1"/>
    </source>
</evidence>
<name>A0A9D4ZBK5_ADICA</name>